<proteinExistence type="predicted"/>
<dbReference type="AlphaFoldDB" id="A0A418V4U2"/>
<keyword evidence="2" id="KW-1185">Reference proteome</keyword>
<dbReference type="Proteomes" id="UP000286287">
    <property type="component" value="Unassembled WGS sequence"/>
</dbReference>
<sequence>MADTEERLKRIFTLALLLLSACKREATPASTEAEALDYVRLVRVAVSNAYYETGKAVPPTPCTDDLFGMKKTSKFLILERCTAQTDAAGNALIAAVFNGDIAVLSDAQGVRRVPVSELPGGK</sequence>
<dbReference type="EMBL" id="QYUJ01000014">
    <property type="protein sequence ID" value="RJF71123.1"/>
    <property type="molecule type" value="Genomic_DNA"/>
</dbReference>
<accession>A0A418V4U2</accession>
<organism evidence="1 2">
    <name type="scientific">Deinococcus cavernae</name>
    <dbReference type="NCBI Taxonomy" id="2320857"/>
    <lineage>
        <taxon>Bacteria</taxon>
        <taxon>Thermotogati</taxon>
        <taxon>Deinococcota</taxon>
        <taxon>Deinococci</taxon>
        <taxon>Deinococcales</taxon>
        <taxon>Deinococcaceae</taxon>
        <taxon>Deinococcus</taxon>
    </lineage>
</organism>
<dbReference type="PROSITE" id="PS51257">
    <property type="entry name" value="PROKAR_LIPOPROTEIN"/>
    <property type="match status" value="1"/>
</dbReference>
<reference evidence="1 2" key="1">
    <citation type="submission" date="2018-09" db="EMBL/GenBank/DDBJ databases">
        <authorList>
            <person name="Zhu H."/>
        </authorList>
    </citation>
    <scope>NUCLEOTIDE SEQUENCE [LARGE SCALE GENOMIC DNA]</scope>
    <source>
        <strain evidence="1 2">K2S05-167</strain>
    </source>
</reference>
<name>A0A418V4U2_9DEIO</name>
<protein>
    <recommendedName>
        <fullName evidence="3">Lipoprotein</fullName>
    </recommendedName>
</protein>
<evidence type="ECO:0000313" key="1">
    <source>
        <dbReference type="EMBL" id="RJF71123.1"/>
    </source>
</evidence>
<comment type="caution">
    <text evidence="1">The sequence shown here is derived from an EMBL/GenBank/DDBJ whole genome shotgun (WGS) entry which is preliminary data.</text>
</comment>
<evidence type="ECO:0000313" key="2">
    <source>
        <dbReference type="Proteomes" id="UP000286287"/>
    </source>
</evidence>
<gene>
    <name evidence="1" type="ORF">D3875_05540</name>
</gene>
<evidence type="ECO:0008006" key="3">
    <source>
        <dbReference type="Google" id="ProtNLM"/>
    </source>
</evidence>